<organism evidence="1 2">
    <name type="scientific">Aquipseudomonas alcaligenes</name>
    <name type="common">Pseudomonas alcaligenes</name>
    <dbReference type="NCBI Taxonomy" id="43263"/>
    <lineage>
        <taxon>Bacteria</taxon>
        <taxon>Pseudomonadati</taxon>
        <taxon>Pseudomonadota</taxon>
        <taxon>Gammaproteobacteria</taxon>
        <taxon>Pseudomonadales</taxon>
        <taxon>Pseudomonadaceae</taxon>
        <taxon>Aquipseudomonas</taxon>
    </lineage>
</organism>
<dbReference type="Proteomes" id="UP000321110">
    <property type="component" value="Unassembled WGS sequence"/>
</dbReference>
<evidence type="ECO:0000313" key="1">
    <source>
        <dbReference type="EMBL" id="TXI31957.1"/>
    </source>
</evidence>
<name>A0A5C7W2A3_AQUAC</name>
<dbReference type="EMBL" id="SSFO01000168">
    <property type="protein sequence ID" value="TXI31957.1"/>
    <property type="molecule type" value="Genomic_DNA"/>
</dbReference>
<gene>
    <name evidence="1" type="ORF">E6Q69_10190</name>
</gene>
<evidence type="ECO:0000313" key="2">
    <source>
        <dbReference type="Proteomes" id="UP000321110"/>
    </source>
</evidence>
<dbReference type="AlphaFoldDB" id="A0A5C7W2A3"/>
<protein>
    <submittedName>
        <fullName evidence="1">Uncharacterized protein</fullName>
    </submittedName>
</protein>
<proteinExistence type="predicted"/>
<sequence>MNFASQTEAMVRELDEAYEAIVATAKSLQQDFFNEEKDFVCYRTFTIRNESTSMRIEWGRVVYKGNKRMKNPQRINQGKGYTQSVKFMGNMNQNHQLLFNKYEPQLAVLRELSDKNRTARKALLKLQVAAQTHKM</sequence>
<reference evidence="1 2" key="1">
    <citation type="submission" date="2018-09" db="EMBL/GenBank/DDBJ databases">
        <title>Metagenome Assembled Genomes from an Advanced Water Purification Facility.</title>
        <authorList>
            <person name="Stamps B.W."/>
            <person name="Spear J.R."/>
        </authorList>
    </citation>
    <scope>NUCLEOTIDE SEQUENCE [LARGE SCALE GENOMIC DNA]</scope>
    <source>
        <strain evidence="1">Bin_52_1</strain>
    </source>
</reference>
<comment type="caution">
    <text evidence="1">The sequence shown here is derived from an EMBL/GenBank/DDBJ whole genome shotgun (WGS) entry which is preliminary data.</text>
</comment>
<dbReference type="Pfam" id="PF19456">
    <property type="entry name" value="MobI"/>
    <property type="match status" value="1"/>
</dbReference>
<dbReference type="InterPro" id="IPR045809">
    <property type="entry name" value="MobI"/>
</dbReference>
<accession>A0A5C7W2A3</accession>